<dbReference type="Proteomes" id="UP001589836">
    <property type="component" value="Unassembled WGS sequence"/>
</dbReference>
<gene>
    <name evidence="2" type="ORF">ACFFGV_06675</name>
</gene>
<keyword evidence="3" id="KW-1185">Reference proteome</keyword>
<dbReference type="Pfam" id="PF14344">
    <property type="entry name" value="DUF4397"/>
    <property type="match status" value="1"/>
</dbReference>
<dbReference type="InterPro" id="IPR025510">
    <property type="entry name" value="DUF4397"/>
</dbReference>
<proteinExistence type="predicted"/>
<name>A0ABV6LLJ6_9BACI</name>
<reference evidence="2 3" key="1">
    <citation type="submission" date="2024-09" db="EMBL/GenBank/DDBJ databases">
        <authorList>
            <person name="Sun Q."/>
            <person name="Mori K."/>
        </authorList>
    </citation>
    <scope>NUCLEOTIDE SEQUENCE [LARGE SCALE GENOMIC DNA]</scope>
    <source>
        <strain evidence="2 3">NCAIM B.02529</strain>
    </source>
</reference>
<accession>A0ABV6LLJ6</accession>
<evidence type="ECO:0000313" key="3">
    <source>
        <dbReference type="Proteomes" id="UP001589836"/>
    </source>
</evidence>
<feature type="domain" description="DUF4397" evidence="1">
    <location>
        <begin position="70"/>
        <end position="183"/>
    </location>
</feature>
<evidence type="ECO:0000259" key="1">
    <source>
        <dbReference type="Pfam" id="PF14344"/>
    </source>
</evidence>
<comment type="caution">
    <text evidence="2">The sequence shown here is derived from an EMBL/GenBank/DDBJ whole genome shotgun (WGS) entry which is preliminary data.</text>
</comment>
<dbReference type="EMBL" id="JBHLTP010000003">
    <property type="protein sequence ID" value="MFC0523280.1"/>
    <property type="molecule type" value="Genomic_DNA"/>
</dbReference>
<evidence type="ECO:0000313" key="2">
    <source>
        <dbReference type="EMBL" id="MFC0523280.1"/>
    </source>
</evidence>
<sequence length="256" mass="28257">MYQNQDYEHDITLKASMYDMLFQYYKYSNPEKAMMYYMKHVECMHQLANLEHQHGGYRAHQNNGGNMQQSYVRVFHASPNAPNVDVYVNGQPILQNVAYKQVSDYIPVMPGDYQIIITPAGKQEAVLTKDVSVPANAAVTLAAAGKVENLQLVAYQDDINPEMGKAKVRFIHLSPDAPNVDIAVAGGDVLFSNVGFTEASDYITIPQTTVDIEVRPAGSNKAVLTLKGVKFENGQVYNVAAVGLVEGQPELEALLL</sequence>
<dbReference type="RefSeq" id="WP_377345832.1">
    <property type="nucleotide sequence ID" value="NZ_JBHLTP010000003.1"/>
</dbReference>
<protein>
    <submittedName>
        <fullName evidence="2">DUF4397 domain-containing protein</fullName>
    </submittedName>
</protein>
<organism evidence="2 3">
    <name type="scientific">Pontibacillus salicampi</name>
    <dbReference type="NCBI Taxonomy" id="1449801"/>
    <lineage>
        <taxon>Bacteria</taxon>
        <taxon>Bacillati</taxon>
        <taxon>Bacillota</taxon>
        <taxon>Bacilli</taxon>
        <taxon>Bacillales</taxon>
        <taxon>Bacillaceae</taxon>
        <taxon>Pontibacillus</taxon>
    </lineage>
</organism>